<organism evidence="9 10">
    <name type="scientific">Gomphillus americanus</name>
    <dbReference type="NCBI Taxonomy" id="1940652"/>
    <lineage>
        <taxon>Eukaryota</taxon>
        <taxon>Fungi</taxon>
        <taxon>Dikarya</taxon>
        <taxon>Ascomycota</taxon>
        <taxon>Pezizomycotina</taxon>
        <taxon>Lecanoromycetes</taxon>
        <taxon>OSLEUM clade</taxon>
        <taxon>Ostropomycetidae</taxon>
        <taxon>Ostropales</taxon>
        <taxon>Graphidaceae</taxon>
        <taxon>Gomphilloideae</taxon>
        <taxon>Gomphillus</taxon>
    </lineage>
</organism>
<evidence type="ECO:0000256" key="2">
    <source>
        <dbReference type="ARBA" id="ARBA00006419"/>
    </source>
</evidence>
<accession>A0A8H3FNV1</accession>
<comment type="subcellular location">
    <subcellularLocation>
        <location evidence="1">Golgi apparatus membrane</location>
        <topology evidence="1">Peripheral membrane protein</topology>
    </subcellularLocation>
</comment>
<dbReference type="Pfam" id="PF04124">
    <property type="entry name" value="Dor1"/>
    <property type="match status" value="1"/>
</dbReference>
<evidence type="ECO:0000256" key="4">
    <source>
        <dbReference type="ARBA" id="ARBA00022448"/>
    </source>
</evidence>
<keyword evidence="6" id="KW-0333">Golgi apparatus</keyword>
<sequence length="487" mass="53776">MAAEPLFDLLRPYLRTNDNGSESHLYDEATREYLDRLLSLQLGAINNSEAQSLAQSAHTNIRALQALSTKSSRTLVNSADELRTLGTAIPQLTSDIRNLRAGIDTLDNGAIKFAEKYSRSVDNEILERRKRALLTLRNVDRVSEVLDLPTLLSSAIHVSTTQATAAGSNYTSALDLYSHIKRLRQTYPESQLIESVSRQAEDSMQEMKMNLIRSLKGHNIKLAAGLRTIGWLRRIAPELSDSRGTGIDAKEGSYGALFLVCRLANLLGLLDALEALRILADGETAKRLASQNMNNSVSAWSGGQQTERYLKRYIEIFREQSFAIVSMFRSIFPSTEPGSAEELGIQLRSLGLKSPMPTQSVVDKDDPLYPLPSALTTFPLHLVDLLSDTLWRYLPNVQDKSSRESLLTQVLYCAGSLARLGGDFSMILANLDEDGSDIMTDWVAVMKKHRVLAGRLQSMANNQGKEGIKVGGINGMVHKIPESLSRA</sequence>
<evidence type="ECO:0000256" key="8">
    <source>
        <dbReference type="ARBA" id="ARBA00031347"/>
    </source>
</evidence>
<dbReference type="EMBL" id="CAJPDQ010000025">
    <property type="protein sequence ID" value="CAF9926312.1"/>
    <property type="molecule type" value="Genomic_DNA"/>
</dbReference>
<evidence type="ECO:0000256" key="5">
    <source>
        <dbReference type="ARBA" id="ARBA00022927"/>
    </source>
</evidence>
<dbReference type="GO" id="GO:0017119">
    <property type="term" value="C:Golgi transport complex"/>
    <property type="evidence" value="ECO:0007669"/>
    <property type="project" value="InterPro"/>
</dbReference>
<dbReference type="InterPro" id="IPR007255">
    <property type="entry name" value="COG8"/>
</dbReference>
<evidence type="ECO:0000313" key="10">
    <source>
        <dbReference type="Proteomes" id="UP000664169"/>
    </source>
</evidence>
<keyword evidence="7" id="KW-0472">Membrane</keyword>
<comment type="caution">
    <text evidence="9">The sequence shown here is derived from an EMBL/GenBank/DDBJ whole genome shotgun (WGS) entry which is preliminary data.</text>
</comment>
<dbReference type="GO" id="GO:0015031">
    <property type="term" value="P:protein transport"/>
    <property type="evidence" value="ECO:0007669"/>
    <property type="project" value="UniProtKB-KW"/>
</dbReference>
<evidence type="ECO:0000256" key="1">
    <source>
        <dbReference type="ARBA" id="ARBA00004395"/>
    </source>
</evidence>
<dbReference type="GO" id="GO:0006891">
    <property type="term" value="P:intra-Golgi vesicle-mediated transport"/>
    <property type="evidence" value="ECO:0007669"/>
    <property type="project" value="TreeGrafter"/>
</dbReference>
<gene>
    <name evidence="9" type="ORF">GOMPHAMPRED_004105</name>
</gene>
<evidence type="ECO:0000256" key="3">
    <source>
        <dbReference type="ARBA" id="ARBA00020983"/>
    </source>
</evidence>
<protein>
    <recommendedName>
        <fullName evidence="3">Conserved oligomeric Golgi complex subunit 8</fullName>
    </recommendedName>
    <alternativeName>
        <fullName evidence="8">Component of oligomeric Golgi complex 8</fullName>
    </alternativeName>
</protein>
<keyword evidence="4" id="KW-0813">Transport</keyword>
<dbReference type="PANTHER" id="PTHR21311:SF0">
    <property type="entry name" value="CONSERVED OLIGOMERIC GOLGI COMPLEX SUBUNIT 8"/>
    <property type="match status" value="1"/>
</dbReference>
<comment type="similarity">
    <text evidence="2">Belongs to the COG8 family.</text>
</comment>
<keyword evidence="10" id="KW-1185">Reference proteome</keyword>
<evidence type="ECO:0000313" key="9">
    <source>
        <dbReference type="EMBL" id="CAF9926312.1"/>
    </source>
</evidence>
<keyword evidence="5" id="KW-0653">Protein transport</keyword>
<evidence type="ECO:0000256" key="7">
    <source>
        <dbReference type="ARBA" id="ARBA00023136"/>
    </source>
</evidence>
<dbReference type="GO" id="GO:0000139">
    <property type="term" value="C:Golgi membrane"/>
    <property type="evidence" value="ECO:0007669"/>
    <property type="project" value="UniProtKB-SubCell"/>
</dbReference>
<proteinExistence type="inferred from homology"/>
<evidence type="ECO:0000256" key="6">
    <source>
        <dbReference type="ARBA" id="ARBA00023034"/>
    </source>
</evidence>
<reference evidence="9" key="1">
    <citation type="submission" date="2021-03" db="EMBL/GenBank/DDBJ databases">
        <authorList>
            <person name="Tagirdzhanova G."/>
        </authorList>
    </citation>
    <scope>NUCLEOTIDE SEQUENCE</scope>
</reference>
<dbReference type="AlphaFoldDB" id="A0A8H3FNV1"/>
<dbReference type="OrthoDB" id="1661054at2759"/>
<name>A0A8H3FNV1_9LECA</name>
<dbReference type="PANTHER" id="PTHR21311">
    <property type="entry name" value="CONSERVED OLIGOMERIC GOLGI COMPLEX COMPONENT 8"/>
    <property type="match status" value="1"/>
</dbReference>
<dbReference type="Proteomes" id="UP000664169">
    <property type="component" value="Unassembled WGS sequence"/>
</dbReference>